<gene>
    <name evidence="1" type="ORF">GCM10009843_19430</name>
</gene>
<dbReference type="SUPFAM" id="SSF53254">
    <property type="entry name" value="Phosphoglycerate mutase-like"/>
    <property type="match status" value="1"/>
</dbReference>
<proteinExistence type="predicted"/>
<dbReference type="InterPro" id="IPR029033">
    <property type="entry name" value="His_PPase_superfam"/>
</dbReference>
<organism evidence="1 2">
    <name type="scientific">Nocardioides bigeumensis</name>
    <dbReference type="NCBI Taxonomy" id="433657"/>
    <lineage>
        <taxon>Bacteria</taxon>
        <taxon>Bacillati</taxon>
        <taxon>Actinomycetota</taxon>
        <taxon>Actinomycetes</taxon>
        <taxon>Propionibacteriales</taxon>
        <taxon>Nocardioidaceae</taxon>
        <taxon>Nocardioides</taxon>
    </lineage>
</organism>
<reference evidence="2" key="1">
    <citation type="journal article" date="2019" name="Int. J. Syst. Evol. Microbiol.">
        <title>The Global Catalogue of Microorganisms (GCM) 10K type strain sequencing project: providing services to taxonomists for standard genome sequencing and annotation.</title>
        <authorList>
            <consortium name="The Broad Institute Genomics Platform"/>
            <consortium name="The Broad Institute Genome Sequencing Center for Infectious Disease"/>
            <person name="Wu L."/>
            <person name="Ma J."/>
        </authorList>
    </citation>
    <scope>NUCLEOTIDE SEQUENCE [LARGE SCALE GENOMIC DNA]</scope>
    <source>
        <strain evidence="2">JCM 16021</strain>
    </source>
</reference>
<evidence type="ECO:0000313" key="1">
    <source>
        <dbReference type="EMBL" id="GAA2123548.1"/>
    </source>
</evidence>
<dbReference type="InterPro" id="IPR050275">
    <property type="entry name" value="PGM_Phosphatase"/>
</dbReference>
<name>A0ABP5JVX4_9ACTN</name>
<dbReference type="Pfam" id="PF00300">
    <property type="entry name" value="His_Phos_1"/>
    <property type="match status" value="1"/>
</dbReference>
<dbReference type="Proteomes" id="UP001500575">
    <property type="component" value="Unassembled WGS sequence"/>
</dbReference>
<dbReference type="SMART" id="SM00855">
    <property type="entry name" value="PGAM"/>
    <property type="match status" value="1"/>
</dbReference>
<sequence length="217" mass="23121">MADRAIPPRRLVLLRHGRTAWNHEMRAQGQADVPLDDVGRAQAAAVAPELARLDPAALWTSDLARARETAAYVGRATGLEAVVDARLREYDLGPRTGQTLAEYVAAHPEHATPIRLGLYDAIPGTESTAAVVARVCAAVRDAYDALQAGECAVVVSHGAALKVALLELLGWPLDLAAGVRGLDNCGWVVLDDSGEEGRLRLMAYNRTTDFATHEGVG</sequence>
<accession>A0ABP5JVX4</accession>
<keyword evidence="2" id="KW-1185">Reference proteome</keyword>
<dbReference type="EMBL" id="BAAAQQ010000011">
    <property type="protein sequence ID" value="GAA2123548.1"/>
    <property type="molecule type" value="Genomic_DNA"/>
</dbReference>
<dbReference type="PANTHER" id="PTHR48100">
    <property type="entry name" value="BROAD-SPECIFICITY PHOSPHATASE YOR283W-RELATED"/>
    <property type="match status" value="1"/>
</dbReference>
<dbReference type="InterPro" id="IPR013078">
    <property type="entry name" value="His_Pase_superF_clade-1"/>
</dbReference>
<dbReference type="Gene3D" id="3.40.50.1240">
    <property type="entry name" value="Phosphoglycerate mutase-like"/>
    <property type="match status" value="1"/>
</dbReference>
<dbReference type="RefSeq" id="WP_344303505.1">
    <property type="nucleotide sequence ID" value="NZ_BAAAQQ010000011.1"/>
</dbReference>
<evidence type="ECO:0000313" key="2">
    <source>
        <dbReference type="Proteomes" id="UP001500575"/>
    </source>
</evidence>
<dbReference type="CDD" id="cd07067">
    <property type="entry name" value="HP_PGM_like"/>
    <property type="match status" value="1"/>
</dbReference>
<dbReference type="PANTHER" id="PTHR48100:SF62">
    <property type="entry name" value="GLUCOSYL-3-PHOSPHOGLYCERATE PHOSPHATASE"/>
    <property type="match status" value="1"/>
</dbReference>
<comment type="caution">
    <text evidence="1">The sequence shown here is derived from an EMBL/GenBank/DDBJ whole genome shotgun (WGS) entry which is preliminary data.</text>
</comment>
<protein>
    <submittedName>
        <fullName evidence="1">Histidine phosphatase family protein</fullName>
    </submittedName>
</protein>